<dbReference type="EMBL" id="CP121252">
    <property type="protein sequence ID" value="WFP16741.1"/>
    <property type="molecule type" value="Genomic_DNA"/>
</dbReference>
<sequence>MDRERPGWYQSSEEPDSDARAEQTPEAHGEREEAQRREPSWRRRDKYDPFERLRRRRAQAEAERAERAEQAERAERAEAQRRSPSGGAPAGNPFADQPLAGPWGDGSAQETIAGDYPVIANDPKESKE</sequence>
<gene>
    <name evidence="2" type="ORF">P8192_01020</name>
</gene>
<protein>
    <submittedName>
        <fullName evidence="2">Uncharacterized protein</fullName>
    </submittedName>
</protein>
<organism evidence="2 3">
    <name type="scientific">Citricoccus muralis</name>
    <dbReference type="NCBI Taxonomy" id="169134"/>
    <lineage>
        <taxon>Bacteria</taxon>
        <taxon>Bacillati</taxon>
        <taxon>Actinomycetota</taxon>
        <taxon>Actinomycetes</taxon>
        <taxon>Micrococcales</taxon>
        <taxon>Micrococcaceae</taxon>
        <taxon>Citricoccus</taxon>
    </lineage>
</organism>
<keyword evidence="3" id="KW-1185">Reference proteome</keyword>
<evidence type="ECO:0000256" key="1">
    <source>
        <dbReference type="SAM" id="MobiDB-lite"/>
    </source>
</evidence>
<feature type="compositionally biased region" description="Basic and acidic residues" evidence="1">
    <location>
        <begin position="17"/>
        <end position="81"/>
    </location>
</feature>
<name>A0ABY8H6T9_9MICC</name>
<reference evidence="2 3" key="1">
    <citation type="submission" date="2023-04" db="EMBL/GenBank/DDBJ databases">
        <title>Funneling lignin-derived compounds into biodiesel using alkali-halophilic Citricoccus sp. P2.</title>
        <authorList>
            <person name="Luo C.-B."/>
        </authorList>
    </citation>
    <scope>NUCLEOTIDE SEQUENCE [LARGE SCALE GENOMIC DNA]</scope>
    <source>
        <strain evidence="2 3">P2</strain>
    </source>
</reference>
<evidence type="ECO:0000313" key="3">
    <source>
        <dbReference type="Proteomes" id="UP001219037"/>
    </source>
</evidence>
<accession>A0ABY8H6T9</accession>
<feature type="region of interest" description="Disordered" evidence="1">
    <location>
        <begin position="1"/>
        <end position="128"/>
    </location>
</feature>
<evidence type="ECO:0000313" key="2">
    <source>
        <dbReference type="EMBL" id="WFP16741.1"/>
    </source>
</evidence>
<dbReference type="Proteomes" id="UP001219037">
    <property type="component" value="Chromosome"/>
</dbReference>
<proteinExistence type="predicted"/>
<dbReference type="RefSeq" id="WP_278157838.1">
    <property type="nucleotide sequence ID" value="NZ_CP121252.1"/>
</dbReference>